<dbReference type="PROSITE" id="PS50110">
    <property type="entry name" value="RESPONSE_REGULATORY"/>
    <property type="match status" value="1"/>
</dbReference>
<dbReference type="SUPFAM" id="SSF52172">
    <property type="entry name" value="CheY-like"/>
    <property type="match status" value="1"/>
</dbReference>
<dbReference type="RefSeq" id="WP_345435877.1">
    <property type="nucleotide sequence ID" value="NZ_BAABHK010000011.1"/>
</dbReference>
<dbReference type="CDD" id="cd06170">
    <property type="entry name" value="LuxR_C_like"/>
    <property type="match status" value="1"/>
</dbReference>
<accession>A0ABP8UKV2</accession>
<sequence length="225" mass="24779">MTIRVLLADDQTTVRAGFRMLIDSTEDMHVVAEAADGARAVEMARATVPDVVLMDVRMPGMDGIEATRRITSDPALSTVHVLILTTFEHDEYIFGALRAGAGGFLLKDTDPDDLLDAIRVVASGEALLGRGLTSRVIKEFAAQPQQPEPGSKDLDVLSEREREVLLQIAIGLTNEEIATKLHLSPATAKTYVHRIMTKLHARDRVQLVIFAYDKGLVRPRSPERR</sequence>
<keyword evidence="1 5" id="KW-0597">Phosphoprotein</keyword>
<feature type="domain" description="HTH luxR-type" evidence="6">
    <location>
        <begin position="150"/>
        <end position="215"/>
    </location>
</feature>
<reference evidence="9" key="1">
    <citation type="journal article" date="2019" name="Int. J. Syst. Evol. Microbiol.">
        <title>The Global Catalogue of Microorganisms (GCM) 10K type strain sequencing project: providing services to taxonomists for standard genome sequencing and annotation.</title>
        <authorList>
            <consortium name="The Broad Institute Genomics Platform"/>
            <consortium name="The Broad Institute Genome Sequencing Center for Infectious Disease"/>
            <person name="Wu L."/>
            <person name="Ma J."/>
        </authorList>
    </citation>
    <scope>NUCLEOTIDE SEQUENCE [LARGE SCALE GENOMIC DNA]</scope>
    <source>
        <strain evidence="9">JCM 17939</strain>
    </source>
</reference>
<dbReference type="CDD" id="cd17535">
    <property type="entry name" value="REC_NarL-like"/>
    <property type="match status" value="1"/>
</dbReference>
<evidence type="ECO:0000256" key="5">
    <source>
        <dbReference type="PROSITE-ProRule" id="PRU00169"/>
    </source>
</evidence>
<name>A0ABP8UKV2_9ACTN</name>
<dbReference type="SUPFAM" id="SSF46894">
    <property type="entry name" value="C-terminal effector domain of the bipartite response regulators"/>
    <property type="match status" value="1"/>
</dbReference>
<evidence type="ECO:0000313" key="8">
    <source>
        <dbReference type="EMBL" id="GAA4632879.1"/>
    </source>
</evidence>
<evidence type="ECO:0000313" key="9">
    <source>
        <dbReference type="Proteomes" id="UP001501442"/>
    </source>
</evidence>
<dbReference type="PROSITE" id="PS50043">
    <property type="entry name" value="HTH_LUXR_2"/>
    <property type="match status" value="1"/>
</dbReference>
<evidence type="ECO:0000256" key="3">
    <source>
        <dbReference type="ARBA" id="ARBA00023125"/>
    </source>
</evidence>
<dbReference type="InterPro" id="IPR016032">
    <property type="entry name" value="Sig_transdc_resp-reg_C-effctor"/>
</dbReference>
<dbReference type="InterPro" id="IPR001789">
    <property type="entry name" value="Sig_transdc_resp-reg_receiver"/>
</dbReference>
<dbReference type="InterPro" id="IPR039420">
    <property type="entry name" value="WalR-like"/>
</dbReference>
<dbReference type="Pfam" id="PF00196">
    <property type="entry name" value="GerE"/>
    <property type="match status" value="1"/>
</dbReference>
<evidence type="ECO:0000259" key="6">
    <source>
        <dbReference type="PROSITE" id="PS50043"/>
    </source>
</evidence>
<evidence type="ECO:0000259" key="7">
    <source>
        <dbReference type="PROSITE" id="PS50110"/>
    </source>
</evidence>
<dbReference type="PRINTS" id="PR00038">
    <property type="entry name" value="HTHLUXR"/>
</dbReference>
<dbReference type="Pfam" id="PF00072">
    <property type="entry name" value="Response_reg"/>
    <property type="match status" value="1"/>
</dbReference>
<keyword evidence="2" id="KW-0805">Transcription regulation</keyword>
<dbReference type="SMART" id="SM00421">
    <property type="entry name" value="HTH_LUXR"/>
    <property type="match status" value="1"/>
</dbReference>
<dbReference type="EMBL" id="BAABHK010000011">
    <property type="protein sequence ID" value="GAA4632879.1"/>
    <property type="molecule type" value="Genomic_DNA"/>
</dbReference>
<dbReference type="Gene3D" id="3.40.50.2300">
    <property type="match status" value="1"/>
</dbReference>
<protein>
    <submittedName>
        <fullName evidence="8">Response regulator transcription factor</fullName>
    </submittedName>
</protein>
<dbReference type="InterPro" id="IPR011006">
    <property type="entry name" value="CheY-like_superfamily"/>
</dbReference>
<evidence type="ECO:0000256" key="2">
    <source>
        <dbReference type="ARBA" id="ARBA00023015"/>
    </source>
</evidence>
<dbReference type="InterPro" id="IPR000792">
    <property type="entry name" value="Tscrpt_reg_LuxR_C"/>
</dbReference>
<evidence type="ECO:0000256" key="4">
    <source>
        <dbReference type="ARBA" id="ARBA00023163"/>
    </source>
</evidence>
<dbReference type="PANTHER" id="PTHR43214:SF24">
    <property type="entry name" value="TRANSCRIPTIONAL REGULATORY PROTEIN NARL-RELATED"/>
    <property type="match status" value="1"/>
</dbReference>
<dbReference type="SMART" id="SM00448">
    <property type="entry name" value="REC"/>
    <property type="match status" value="1"/>
</dbReference>
<comment type="caution">
    <text evidence="8">The sequence shown here is derived from an EMBL/GenBank/DDBJ whole genome shotgun (WGS) entry which is preliminary data.</text>
</comment>
<keyword evidence="9" id="KW-1185">Reference proteome</keyword>
<feature type="domain" description="Response regulatory" evidence="7">
    <location>
        <begin position="4"/>
        <end position="122"/>
    </location>
</feature>
<proteinExistence type="predicted"/>
<feature type="modified residue" description="4-aspartylphosphate" evidence="5">
    <location>
        <position position="55"/>
    </location>
</feature>
<keyword evidence="3" id="KW-0238">DNA-binding</keyword>
<keyword evidence="4" id="KW-0804">Transcription</keyword>
<dbReference type="InterPro" id="IPR058245">
    <property type="entry name" value="NreC/VraR/RcsB-like_REC"/>
</dbReference>
<organism evidence="8 9">
    <name type="scientific">Actinoallomurus vinaceus</name>
    <dbReference type="NCBI Taxonomy" id="1080074"/>
    <lineage>
        <taxon>Bacteria</taxon>
        <taxon>Bacillati</taxon>
        <taxon>Actinomycetota</taxon>
        <taxon>Actinomycetes</taxon>
        <taxon>Streptosporangiales</taxon>
        <taxon>Thermomonosporaceae</taxon>
        <taxon>Actinoallomurus</taxon>
    </lineage>
</organism>
<evidence type="ECO:0000256" key="1">
    <source>
        <dbReference type="ARBA" id="ARBA00022553"/>
    </source>
</evidence>
<gene>
    <name evidence="8" type="ORF">GCM10023196_068170</name>
</gene>
<dbReference type="PANTHER" id="PTHR43214">
    <property type="entry name" value="TWO-COMPONENT RESPONSE REGULATOR"/>
    <property type="match status" value="1"/>
</dbReference>
<dbReference type="Proteomes" id="UP001501442">
    <property type="component" value="Unassembled WGS sequence"/>
</dbReference>